<organism evidence="1 2">
    <name type="scientific">Coemansia furcata</name>
    <dbReference type="NCBI Taxonomy" id="417177"/>
    <lineage>
        <taxon>Eukaryota</taxon>
        <taxon>Fungi</taxon>
        <taxon>Fungi incertae sedis</taxon>
        <taxon>Zoopagomycota</taxon>
        <taxon>Kickxellomycotina</taxon>
        <taxon>Kickxellomycetes</taxon>
        <taxon>Kickxellales</taxon>
        <taxon>Kickxellaceae</taxon>
        <taxon>Coemansia</taxon>
    </lineage>
</organism>
<name>A0ACC1KQH3_9FUNG</name>
<dbReference type="EMBL" id="JANBUP010004780">
    <property type="protein sequence ID" value="KAJ2793247.1"/>
    <property type="molecule type" value="Genomic_DNA"/>
</dbReference>
<sequence length="107" mass="11229">MAGTPAAGSGYASPTQEDAFGGATQVSPLDSLPDALANIVSAPDAVTETIVYEEGDQGLQSTAVDPAVAAAVAEDDDDDDEEEDEYHNQGDFHDEDVNNYEDDDDDF</sequence>
<dbReference type="Proteomes" id="UP001140096">
    <property type="component" value="Unassembled WGS sequence"/>
</dbReference>
<comment type="caution">
    <text evidence="1">The sequence shown here is derived from an EMBL/GenBank/DDBJ whole genome shotgun (WGS) entry which is preliminary data.</text>
</comment>
<keyword evidence="2" id="KW-1185">Reference proteome</keyword>
<reference evidence="1" key="1">
    <citation type="submission" date="2022-07" db="EMBL/GenBank/DDBJ databases">
        <title>Phylogenomic reconstructions and comparative analyses of Kickxellomycotina fungi.</title>
        <authorList>
            <person name="Reynolds N.K."/>
            <person name="Stajich J.E."/>
            <person name="Barry K."/>
            <person name="Grigoriev I.V."/>
            <person name="Crous P."/>
            <person name="Smith M.E."/>
        </authorList>
    </citation>
    <scope>NUCLEOTIDE SEQUENCE</scope>
    <source>
        <strain evidence="1">CBS 102833</strain>
    </source>
</reference>
<protein>
    <submittedName>
        <fullName evidence="1">Uncharacterized protein</fullName>
    </submittedName>
</protein>
<proteinExistence type="predicted"/>
<accession>A0ACC1KQH3</accession>
<evidence type="ECO:0000313" key="2">
    <source>
        <dbReference type="Proteomes" id="UP001140096"/>
    </source>
</evidence>
<gene>
    <name evidence="1" type="ORF">H4S07_007111</name>
</gene>
<evidence type="ECO:0000313" key="1">
    <source>
        <dbReference type="EMBL" id="KAJ2793247.1"/>
    </source>
</evidence>